<organism evidence="7 8">
    <name type="scientific">Drechslerella dactyloides</name>
    <name type="common">Nematode-trapping fungus</name>
    <name type="synonym">Arthrobotrys dactyloides</name>
    <dbReference type="NCBI Taxonomy" id="74499"/>
    <lineage>
        <taxon>Eukaryota</taxon>
        <taxon>Fungi</taxon>
        <taxon>Dikarya</taxon>
        <taxon>Ascomycota</taxon>
        <taxon>Pezizomycotina</taxon>
        <taxon>Orbiliomycetes</taxon>
        <taxon>Orbiliales</taxon>
        <taxon>Orbiliaceae</taxon>
        <taxon>Drechslerella</taxon>
    </lineage>
</organism>
<feature type="transmembrane region" description="Helical" evidence="6">
    <location>
        <begin position="138"/>
        <end position="159"/>
    </location>
</feature>
<dbReference type="SUPFAM" id="SSF103473">
    <property type="entry name" value="MFS general substrate transporter"/>
    <property type="match status" value="2"/>
</dbReference>
<dbReference type="EMBL" id="JAQGDS010000012">
    <property type="protein sequence ID" value="KAJ6256508.1"/>
    <property type="molecule type" value="Genomic_DNA"/>
</dbReference>
<dbReference type="AlphaFoldDB" id="A0AAD6NH82"/>
<evidence type="ECO:0000256" key="5">
    <source>
        <dbReference type="ARBA" id="ARBA00023136"/>
    </source>
</evidence>
<evidence type="ECO:0000256" key="1">
    <source>
        <dbReference type="ARBA" id="ARBA00004141"/>
    </source>
</evidence>
<protein>
    <submittedName>
        <fullName evidence="7">Sialin</fullName>
    </submittedName>
</protein>
<keyword evidence="8" id="KW-1185">Reference proteome</keyword>
<dbReference type="PANTHER" id="PTHR43791">
    <property type="entry name" value="PERMEASE-RELATED"/>
    <property type="match status" value="1"/>
</dbReference>
<comment type="caution">
    <text evidence="7">The sequence shown here is derived from an EMBL/GenBank/DDBJ whole genome shotgun (WGS) entry which is preliminary data.</text>
</comment>
<proteinExistence type="predicted"/>
<evidence type="ECO:0000256" key="4">
    <source>
        <dbReference type="ARBA" id="ARBA00022989"/>
    </source>
</evidence>
<dbReference type="InterPro" id="IPR036259">
    <property type="entry name" value="MFS_trans_sf"/>
</dbReference>
<dbReference type="GO" id="GO:0016020">
    <property type="term" value="C:membrane"/>
    <property type="evidence" value="ECO:0007669"/>
    <property type="project" value="UniProtKB-SubCell"/>
</dbReference>
<evidence type="ECO:0000313" key="8">
    <source>
        <dbReference type="Proteomes" id="UP001221413"/>
    </source>
</evidence>
<dbReference type="GO" id="GO:0022857">
    <property type="term" value="F:transmembrane transporter activity"/>
    <property type="evidence" value="ECO:0007669"/>
    <property type="project" value="TreeGrafter"/>
</dbReference>
<keyword evidence="5 6" id="KW-0472">Membrane</keyword>
<reference evidence="7" key="1">
    <citation type="submission" date="2023-01" db="EMBL/GenBank/DDBJ databases">
        <title>The chitinases involved in constricting ring structure development in the nematode-trapping fungus Drechslerella dactyloides.</title>
        <authorList>
            <person name="Wang R."/>
            <person name="Zhang L."/>
            <person name="Tang P."/>
            <person name="Li S."/>
            <person name="Liang L."/>
        </authorList>
    </citation>
    <scope>NUCLEOTIDE SEQUENCE</scope>
    <source>
        <strain evidence="7">YMF1.00031</strain>
    </source>
</reference>
<keyword evidence="3 6" id="KW-0812">Transmembrane</keyword>
<feature type="transmembrane region" description="Helical" evidence="6">
    <location>
        <begin position="97"/>
        <end position="117"/>
    </location>
</feature>
<gene>
    <name evidence="7" type="ORF">Dda_8370</name>
</gene>
<keyword evidence="4 6" id="KW-1133">Transmembrane helix</keyword>
<comment type="subcellular location">
    <subcellularLocation>
        <location evidence="1">Membrane</location>
        <topology evidence="1">Multi-pass membrane protein</topology>
    </subcellularLocation>
</comment>
<dbReference type="Gene3D" id="1.20.1250.20">
    <property type="entry name" value="MFS general substrate transporter like domains"/>
    <property type="match status" value="2"/>
</dbReference>
<keyword evidence="2" id="KW-0813">Transport</keyword>
<feature type="transmembrane region" description="Helical" evidence="6">
    <location>
        <begin position="171"/>
        <end position="189"/>
    </location>
</feature>
<evidence type="ECO:0000256" key="2">
    <source>
        <dbReference type="ARBA" id="ARBA00022448"/>
    </source>
</evidence>
<accession>A0AAD6NH82</accession>
<evidence type="ECO:0000256" key="3">
    <source>
        <dbReference type="ARBA" id="ARBA00022692"/>
    </source>
</evidence>
<dbReference type="Proteomes" id="UP001221413">
    <property type="component" value="Unassembled WGS sequence"/>
</dbReference>
<evidence type="ECO:0000313" key="7">
    <source>
        <dbReference type="EMBL" id="KAJ6256508.1"/>
    </source>
</evidence>
<name>A0AAD6NH82_DREDA</name>
<sequence>MAIPKRIIEDQYIDLKSESSTRIASPTPRTADAALAFIQQQRALHSHELRVDDKKLLRKIDFRIVPIMFACYTMQFIDKVNINYAAVMGLNQDLRLGGNEFSWCATAFFIAFLVAEIPTVHGPMNSERNTFKLKFPSYNRLCSSLSASFWLTILNLIGFQHVENSFASWRVMFLVLGGVTILIGIWTMWKLPDTPMTSSWLTEQERLAVLERVEKNQTGVSSTEFKPKQLLELFLDPQIWALFLYIDLVRCDHYLFSDGDSWVWVHAKDNSPVEYAIWRRLHFGNSNLRTDSW</sequence>
<dbReference type="PANTHER" id="PTHR43791:SF40">
    <property type="entry name" value="THIAMINE PATHWAY TRANSPORTER THI73"/>
    <property type="match status" value="1"/>
</dbReference>
<evidence type="ECO:0000256" key="6">
    <source>
        <dbReference type="SAM" id="Phobius"/>
    </source>
</evidence>